<sequence>RRFKFSNVRFSKPSIRVNLDPPVRSFESRHYRLLKSQRRWLLFRRIAPDYLTFLC</sequence>
<dbReference type="AlphaFoldDB" id="A0AAD8BT26"/>
<dbReference type="EMBL" id="JASAOG010000037">
    <property type="protein sequence ID" value="KAK0060160.1"/>
    <property type="molecule type" value="Genomic_DNA"/>
</dbReference>
<organism evidence="1 2">
    <name type="scientific">Biomphalaria pfeifferi</name>
    <name type="common">Bloodfluke planorb</name>
    <name type="synonym">Freshwater snail</name>
    <dbReference type="NCBI Taxonomy" id="112525"/>
    <lineage>
        <taxon>Eukaryota</taxon>
        <taxon>Metazoa</taxon>
        <taxon>Spiralia</taxon>
        <taxon>Lophotrochozoa</taxon>
        <taxon>Mollusca</taxon>
        <taxon>Gastropoda</taxon>
        <taxon>Heterobranchia</taxon>
        <taxon>Euthyneura</taxon>
        <taxon>Panpulmonata</taxon>
        <taxon>Hygrophila</taxon>
        <taxon>Lymnaeoidea</taxon>
        <taxon>Planorbidae</taxon>
        <taxon>Biomphalaria</taxon>
    </lineage>
</organism>
<evidence type="ECO:0000313" key="2">
    <source>
        <dbReference type="Proteomes" id="UP001233172"/>
    </source>
</evidence>
<proteinExistence type="predicted"/>
<evidence type="ECO:0000313" key="1">
    <source>
        <dbReference type="EMBL" id="KAK0060160.1"/>
    </source>
</evidence>
<dbReference type="Proteomes" id="UP001233172">
    <property type="component" value="Unassembled WGS sequence"/>
</dbReference>
<accession>A0AAD8BT26</accession>
<gene>
    <name evidence="1" type="ORF">Bpfe_010347</name>
</gene>
<reference evidence="1" key="1">
    <citation type="journal article" date="2023" name="PLoS Negl. Trop. Dis.">
        <title>A genome sequence for Biomphalaria pfeifferi, the major vector snail for the human-infecting parasite Schistosoma mansoni.</title>
        <authorList>
            <person name="Bu L."/>
            <person name="Lu L."/>
            <person name="Laidemitt M.R."/>
            <person name="Zhang S.M."/>
            <person name="Mutuku M."/>
            <person name="Mkoji G."/>
            <person name="Steinauer M."/>
            <person name="Loker E.S."/>
        </authorList>
    </citation>
    <scope>NUCLEOTIDE SEQUENCE</scope>
    <source>
        <strain evidence="1">KasaAsao</strain>
    </source>
</reference>
<protein>
    <submittedName>
        <fullName evidence="1">Uncharacterized protein</fullName>
    </submittedName>
</protein>
<comment type="caution">
    <text evidence="1">The sequence shown here is derived from an EMBL/GenBank/DDBJ whole genome shotgun (WGS) entry which is preliminary data.</text>
</comment>
<feature type="non-terminal residue" evidence="1">
    <location>
        <position position="1"/>
    </location>
</feature>
<reference evidence="1" key="2">
    <citation type="submission" date="2023-04" db="EMBL/GenBank/DDBJ databases">
        <authorList>
            <person name="Bu L."/>
            <person name="Lu L."/>
            <person name="Laidemitt M.R."/>
            <person name="Zhang S.M."/>
            <person name="Mutuku M."/>
            <person name="Mkoji G."/>
            <person name="Steinauer M."/>
            <person name="Loker E.S."/>
        </authorList>
    </citation>
    <scope>NUCLEOTIDE SEQUENCE</scope>
    <source>
        <strain evidence="1">KasaAsao</strain>
        <tissue evidence="1">Whole Snail</tissue>
    </source>
</reference>
<name>A0AAD8BT26_BIOPF</name>
<keyword evidence="2" id="KW-1185">Reference proteome</keyword>